<dbReference type="PIRSF" id="PIRSF006060">
    <property type="entry name" value="AA_transporter"/>
    <property type="match status" value="1"/>
</dbReference>
<reference evidence="9" key="1">
    <citation type="submission" date="2017-11" db="EMBL/GenBank/DDBJ databases">
        <title>Otitis media/interna in a cat caused by the recently described species Corynebacterium provencense.</title>
        <authorList>
            <person name="Kittl S."/>
            <person name="Brodard I."/>
            <person name="Rychener L."/>
            <person name="Jores J."/>
            <person name="Roosje P."/>
            <person name="Gobeli Brawand S."/>
        </authorList>
    </citation>
    <scope>NUCLEOTIDE SEQUENCE [LARGE SCALE GENOMIC DNA]</scope>
    <source>
        <strain evidence="9">17KM38</strain>
    </source>
</reference>
<accession>A0A2Z3YQE2</accession>
<proteinExistence type="predicted"/>
<keyword evidence="5 7" id="KW-0472">Membrane</keyword>
<feature type="transmembrane region" description="Helical" evidence="7">
    <location>
        <begin position="459"/>
        <end position="475"/>
    </location>
</feature>
<dbReference type="GO" id="GO:0005886">
    <property type="term" value="C:plasma membrane"/>
    <property type="evidence" value="ECO:0007669"/>
    <property type="project" value="UniProtKB-SubCell"/>
</dbReference>
<dbReference type="PANTHER" id="PTHR42770:SF7">
    <property type="entry name" value="MEMBRANE PROTEIN"/>
    <property type="match status" value="1"/>
</dbReference>
<feature type="transmembrane region" description="Helical" evidence="7">
    <location>
        <begin position="194"/>
        <end position="214"/>
    </location>
</feature>
<sequence length="544" mass="57463">MTDKTIKTQTVHTSSAYASRSDQSEGENAPDTPAQFPGDLDTGTVGGLGAFAQGIAASAPSVALASVPVGLYVAAGKGAFWAVVIGMFIAVLLATTIAFQARRTVSSGSLGTYAGNGLGPGAAFISGWSLLFGYIGFAVTGTLGAVLYLNAFLDQLGLGSEQTWFRLLLVVLVVAVAVYSPLRGTSFTARFELIFESFSLAVILVVIVAAYFTGDGGIDTEQFSLSHLGESSTLVAAVTAVGAYAGFESVASLGNEVRDAHRNISRSLIRVVLLLGLLYLFSTYPQVLHFNDLDIDTAVLPQVADSAGLSWINVFVAAAVTIAMVVFVSAVTNSASRSLYTFAREGALPSLLARVDAVRRTPVNAVLFIGLLALVFGILASVSSVGRLFFDVYGGYVANWGFLGSYLLTVLATPLWLRRIRALRPVHVLVSGAALIALGYVIISNFIPSPAWPYNVLPFVYLAVLAVGLGRYLYLKARRPEVAARIGSTQTLSDAERERLTVLGLLGDTLDRPLEEAPKVKLTNKNAGIDVSGAFDNPLREKSE</sequence>
<feature type="compositionally biased region" description="Polar residues" evidence="6">
    <location>
        <begin position="7"/>
        <end position="21"/>
    </location>
</feature>
<evidence type="ECO:0000256" key="5">
    <source>
        <dbReference type="ARBA" id="ARBA00023136"/>
    </source>
</evidence>
<evidence type="ECO:0000256" key="3">
    <source>
        <dbReference type="ARBA" id="ARBA00022692"/>
    </source>
</evidence>
<dbReference type="InterPro" id="IPR050367">
    <property type="entry name" value="APC_superfamily"/>
</dbReference>
<keyword evidence="3 7" id="KW-0812">Transmembrane</keyword>
<feature type="transmembrane region" description="Helical" evidence="7">
    <location>
        <begin position="163"/>
        <end position="182"/>
    </location>
</feature>
<comment type="subcellular location">
    <subcellularLocation>
        <location evidence="1">Cell membrane</location>
        <topology evidence="1">Multi-pass membrane protein</topology>
    </subcellularLocation>
</comment>
<dbReference type="RefSeq" id="WP_110481998.1">
    <property type="nucleotide sequence ID" value="NZ_CP024988.1"/>
</dbReference>
<dbReference type="KEGG" id="cpre:Csp1_22150"/>
<feature type="transmembrane region" description="Helical" evidence="7">
    <location>
        <begin position="267"/>
        <end position="288"/>
    </location>
</feature>
<feature type="transmembrane region" description="Helical" evidence="7">
    <location>
        <begin position="79"/>
        <end position="101"/>
    </location>
</feature>
<dbReference type="Proteomes" id="UP000247696">
    <property type="component" value="Chromosome"/>
</dbReference>
<evidence type="ECO:0000313" key="9">
    <source>
        <dbReference type="Proteomes" id="UP000247696"/>
    </source>
</evidence>
<feature type="transmembrane region" description="Helical" evidence="7">
    <location>
        <begin position="122"/>
        <end position="151"/>
    </location>
</feature>
<evidence type="ECO:0000256" key="6">
    <source>
        <dbReference type="SAM" id="MobiDB-lite"/>
    </source>
</evidence>
<dbReference type="InterPro" id="IPR002293">
    <property type="entry name" value="AA/rel_permease1"/>
</dbReference>
<evidence type="ECO:0000256" key="7">
    <source>
        <dbReference type="SAM" id="Phobius"/>
    </source>
</evidence>
<dbReference type="AlphaFoldDB" id="A0A2Z3YQE2"/>
<keyword evidence="2" id="KW-1003">Cell membrane</keyword>
<feature type="transmembrane region" description="Helical" evidence="7">
    <location>
        <begin position="234"/>
        <end position="255"/>
    </location>
</feature>
<dbReference type="OrthoDB" id="3790922at2"/>
<evidence type="ECO:0000313" key="8">
    <source>
        <dbReference type="EMBL" id="AWT26966.1"/>
    </source>
</evidence>
<dbReference type="GO" id="GO:0022857">
    <property type="term" value="F:transmembrane transporter activity"/>
    <property type="evidence" value="ECO:0007669"/>
    <property type="project" value="InterPro"/>
</dbReference>
<organism evidence="8 9">
    <name type="scientific">Corynebacterium provencense</name>
    <dbReference type="NCBI Taxonomy" id="1737425"/>
    <lineage>
        <taxon>Bacteria</taxon>
        <taxon>Bacillati</taxon>
        <taxon>Actinomycetota</taxon>
        <taxon>Actinomycetes</taxon>
        <taxon>Mycobacteriales</taxon>
        <taxon>Corynebacteriaceae</taxon>
        <taxon>Corynebacterium</taxon>
    </lineage>
</organism>
<feature type="transmembrane region" description="Helical" evidence="7">
    <location>
        <begin position="365"/>
        <end position="390"/>
    </location>
</feature>
<dbReference type="PANTHER" id="PTHR42770">
    <property type="entry name" value="AMINO ACID TRANSPORTER-RELATED"/>
    <property type="match status" value="1"/>
</dbReference>
<feature type="transmembrane region" description="Helical" evidence="7">
    <location>
        <begin position="308"/>
        <end position="331"/>
    </location>
</feature>
<dbReference type="Gene3D" id="1.20.1740.10">
    <property type="entry name" value="Amino acid/polyamine transporter I"/>
    <property type="match status" value="1"/>
</dbReference>
<keyword evidence="4 7" id="KW-1133">Transmembrane helix</keyword>
<feature type="transmembrane region" description="Helical" evidence="7">
    <location>
        <begin position="428"/>
        <end position="447"/>
    </location>
</feature>
<evidence type="ECO:0000256" key="2">
    <source>
        <dbReference type="ARBA" id="ARBA00022475"/>
    </source>
</evidence>
<gene>
    <name evidence="8" type="primary">plaP</name>
    <name evidence="8" type="ORF">Csp1_22150</name>
</gene>
<dbReference type="Pfam" id="PF13520">
    <property type="entry name" value="AA_permease_2"/>
    <property type="match status" value="1"/>
</dbReference>
<name>A0A2Z3YQE2_9CORY</name>
<feature type="region of interest" description="Disordered" evidence="6">
    <location>
        <begin position="1"/>
        <end position="38"/>
    </location>
</feature>
<dbReference type="EMBL" id="CP024988">
    <property type="protein sequence ID" value="AWT26966.1"/>
    <property type="molecule type" value="Genomic_DNA"/>
</dbReference>
<protein>
    <submittedName>
        <fullName evidence="8">Low-affinity putrescine importer PlaP</fullName>
    </submittedName>
</protein>
<feature type="transmembrane region" description="Helical" evidence="7">
    <location>
        <begin position="396"/>
        <end position="416"/>
    </location>
</feature>
<evidence type="ECO:0000256" key="1">
    <source>
        <dbReference type="ARBA" id="ARBA00004651"/>
    </source>
</evidence>
<evidence type="ECO:0000256" key="4">
    <source>
        <dbReference type="ARBA" id="ARBA00022989"/>
    </source>
</evidence>
<keyword evidence="9" id="KW-1185">Reference proteome</keyword>